<sequence length="58" mass="6709">MPSDKPRIQIRFEEEDFGYLEEWAKSEFIPVTQLCRSLILKAVANHKKEKGDNKGETG</sequence>
<dbReference type="EMBL" id="JACJSI010000096">
    <property type="protein sequence ID" value="MBD2533443.1"/>
    <property type="molecule type" value="Genomic_DNA"/>
</dbReference>
<gene>
    <name evidence="1" type="ORF">H6G97_29320</name>
</gene>
<evidence type="ECO:0000313" key="2">
    <source>
        <dbReference type="Proteomes" id="UP000623440"/>
    </source>
</evidence>
<accession>A0ABR8DYJ6</accession>
<comment type="caution">
    <text evidence="1">The sequence shown here is derived from an EMBL/GenBank/DDBJ whole genome shotgun (WGS) entry which is preliminary data.</text>
</comment>
<dbReference type="Proteomes" id="UP000623440">
    <property type="component" value="Unassembled WGS sequence"/>
</dbReference>
<dbReference type="RefSeq" id="WP_190944011.1">
    <property type="nucleotide sequence ID" value="NZ_JACJSI010000096.1"/>
</dbReference>
<reference evidence="1 2" key="1">
    <citation type="journal article" date="2020" name="ISME J.">
        <title>Comparative genomics reveals insights into cyanobacterial evolution and habitat adaptation.</title>
        <authorList>
            <person name="Chen M.Y."/>
            <person name="Teng W.K."/>
            <person name="Zhao L."/>
            <person name="Hu C.X."/>
            <person name="Zhou Y.K."/>
            <person name="Han B.P."/>
            <person name="Song L.R."/>
            <person name="Shu W.S."/>
        </authorList>
    </citation>
    <scope>NUCLEOTIDE SEQUENCE [LARGE SCALE GENOMIC DNA]</scope>
    <source>
        <strain evidence="1 2">FACHB-838</strain>
    </source>
</reference>
<evidence type="ECO:0000313" key="1">
    <source>
        <dbReference type="EMBL" id="MBD2533443.1"/>
    </source>
</evidence>
<protein>
    <recommendedName>
        <fullName evidence="3">CopG-like ribbon-helix-helix domain-containing protein</fullName>
    </recommendedName>
</protein>
<proteinExistence type="predicted"/>
<organism evidence="1 2">
    <name type="scientific">Nostoc flagelliforme FACHB-838</name>
    <dbReference type="NCBI Taxonomy" id="2692904"/>
    <lineage>
        <taxon>Bacteria</taxon>
        <taxon>Bacillati</taxon>
        <taxon>Cyanobacteriota</taxon>
        <taxon>Cyanophyceae</taxon>
        <taxon>Nostocales</taxon>
        <taxon>Nostocaceae</taxon>
        <taxon>Nostoc</taxon>
    </lineage>
</organism>
<evidence type="ECO:0008006" key="3">
    <source>
        <dbReference type="Google" id="ProtNLM"/>
    </source>
</evidence>
<name>A0ABR8DYJ6_9NOSO</name>
<keyword evidence="2" id="KW-1185">Reference proteome</keyword>